<dbReference type="OrthoDB" id="1748616at2759"/>
<dbReference type="AlphaFoldDB" id="A0A5C7HJ62"/>
<reference evidence="2" key="1">
    <citation type="journal article" date="2019" name="Gigascience">
        <title>De novo genome assembly of the endangered Acer yangbiense, a plant species with extremely small populations endemic to Yunnan Province, China.</title>
        <authorList>
            <person name="Yang J."/>
            <person name="Wariss H.M."/>
            <person name="Tao L."/>
            <person name="Zhang R."/>
            <person name="Yun Q."/>
            <person name="Hollingsworth P."/>
            <person name="Dao Z."/>
            <person name="Luo G."/>
            <person name="Guo H."/>
            <person name="Ma Y."/>
            <person name="Sun W."/>
        </authorList>
    </citation>
    <scope>NUCLEOTIDE SEQUENCE [LARGE SCALE GENOMIC DNA]</scope>
    <source>
        <strain evidence="2">cv. Malutang</strain>
    </source>
</reference>
<name>A0A5C7HJ62_9ROSI</name>
<accession>A0A5C7HJ62</accession>
<sequence>MTVKELEQKVDTLAQQIEGLLGLPAMMERMSQCLDMLQRERPQPHLETTRGQPVGVQTTVDQPVAVVIHGRTIRIEFLVFNDLPYWDLLQLGCKNIRRLSPAEQADRHSKGLCFNCDEQFKPGHHCQKLQLLLLEVEIFDEKDQIQEVEPSSEVEISIHALTGFS</sequence>
<proteinExistence type="predicted"/>
<evidence type="ECO:0000313" key="1">
    <source>
        <dbReference type="EMBL" id="TXG57057.1"/>
    </source>
</evidence>
<dbReference type="EMBL" id="VAHF01000008">
    <property type="protein sequence ID" value="TXG57057.1"/>
    <property type="molecule type" value="Genomic_DNA"/>
</dbReference>
<evidence type="ECO:0000313" key="2">
    <source>
        <dbReference type="Proteomes" id="UP000323000"/>
    </source>
</evidence>
<keyword evidence="2" id="KW-1185">Reference proteome</keyword>
<protein>
    <submittedName>
        <fullName evidence="1">Uncharacterized protein</fullName>
    </submittedName>
</protein>
<organism evidence="1 2">
    <name type="scientific">Acer yangbiense</name>
    <dbReference type="NCBI Taxonomy" id="1000413"/>
    <lineage>
        <taxon>Eukaryota</taxon>
        <taxon>Viridiplantae</taxon>
        <taxon>Streptophyta</taxon>
        <taxon>Embryophyta</taxon>
        <taxon>Tracheophyta</taxon>
        <taxon>Spermatophyta</taxon>
        <taxon>Magnoliopsida</taxon>
        <taxon>eudicotyledons</taxon>
        <taxon>Gunneridae</taxon>
        <taxon>Pentapetalae</taxon>
        <taxon>rosids</taxon>
        <taxon>malvids</taxon>
        <taxon>Sapindales</taxon>
        <taxon>Sapindaceae</taxon>
        <taxon>Hippocastanoideae</taxon>
        <taxon>Acereae</taxon>
        <taxon>Acer</taxon>
    </lineage>
</organism>
<gene>
    <name evidence="1" type="ORF">EZV62_018370</name>
</gene>
<dbReference type="Proteomes" id="UP000323000">
    <property type="component" value="Chromosome 8"/>
</dbReference>
<comment type="caution">
    <text evidence="1">The sequence shown here is derived from an EMBL/GenBank/DDBJ whole genome shotgun (WGS) entry which is preliminary data.</text>
</comment>